<sequence length="303" mass="33230">MIIPFSCCFYLFFLPDKRFYSYVSNEPECSSPHPRRSGLVSESNDILRSASLVAIEAALASEGSPNSKESATLQGAFFKETEVSDYLGVPVRTLQSWRSQNVGPPVCKMNRLVRYPKAGLRKWLAETRRGGACKLPAGVSRDFELLVEKYTEALIDESIDGFPVVGPTDVINLDRELSSWGPDFVLALTGLPLDRYELVDGGASVEIKIFPHPEFKDSSLRPGEPVKIVYVFESGAWSSTIAAPWHPGLISLAAHIWRLRGGDGAPVKHPEFRLLACLGAAYLRAAAETNDRARCGLAGDRKG</sequence>
<organism evidence="2 3">
    <name type="scientific">Methylocapsa polymorpha</name>
    <dbReference type="NCBI Taxonomy" id="3080828"/>
    <lineage>
        <taxon>Bacteria</taxon>
        <taxon>Pseudomonadati</taxon>
        <taxon>Pseudomonadota</taxon>
        <taxon>Alphaproteobacteria</taxon>
        <taxon>Hyphomicrobiales</taxon>
        <taxon>Beijerinckiaceae</taxon>
        <taxon>Methylocapsa</taxon>
    </lineage>
</organism>
<dbReference type="InterPro" id="IPR009061">
    <property type="entry name" value="DNA-bd_dom_put_sf"/>
</dbReference>
<name>A0ABZ0HVM9_9HYPH</name>
<keyword evidence="3" id="KW-1185">Reference proteome</keyword>
<gene>
    <name evidence="2" type="ORF">RZS28_04005</name>
</gene>
<evidence type="ECO:0000259" key="1">
    <source>
        <dbReference type="Pfam" id="PF12728"/>
    </source>
</evidence>
<accession>A0ABZ0HVM9</accession>
<dbReference type="SUPFAM" id="SSF46955">
    <property type="entry name" value="Putative DNA-binding domain"/>
    <property type="match status" value="1"/>
</dbReference>
<feature type="domain" description="Helix-turn-helix" evidence="1">
    <location>
        <begin position="81"/>
        <end position="127"/>
    </location>
</feature>
<dbReference type="Pfam" id="PF12728">
    <property type="entry name" value="HTH_17"/>
    <property type="match status" value="1"/>
</dbReference>
<dbReference type="Proteomes" id="UP001626536">
    <property type="component" value="Chromosome"/>
</dbReference>
<protein>
    <submittedName>
        <fullName evidence="2">Helix-turn-helix domain-containing protein</fullName>
    </submittedName>
</protein>
<dbReference type="RefSeq" id="WP_407339948.1">
    <property type="nucleotide sequence ID" value="NZ_CP136862.1"/>
</dbReference>
<dbReference type="InterPro" id="IPR041657">
    <property type="entry name" value="HTH_17"/>
</dbReference>
<proteinExistence type="predicted"/>
<evidence type="ECO:0000313" key="3">
    <source>
        <dbReference type="Proteomes" id="UP001626536"/>
    </source>
</evidence>
<reference evidence="2 3" key="1">
    <citation type="submission" date="2023-10" db="EMBL/GenBank/DDBJ databases">
        <title>Novel methanotroph of the genus Methylocapsa from a subarctic wetland.</title>
        <authorList>
            <person name="Belova S.E."/>
            <person name="Oshkin I.Y."/>
            <person name="Miroshnikov K."/>
            <person name="Dedysh S.N."/>
        </authorList>
    </citation>
    <scope>NUCLEOTIDE SEQUENCE [LARGE SCALE GENOMIC DNA]</scope>
    <source>
        <strain evidence="2 3">RX1</strain>
    </source>
</reference>
<dbReference type="EMBL" id="CP136862">
    <property type="protein sequence ID" value="WOJ90469.1"/>
    <property type="molecule type" value="Genomic_DNA"/>
</dbReference>
<evidence type="ECO:0000313" key="2">
    <source>
        <dbReference type="EMBL" id="WOJ90469.1"/>
    </source>
</evidence>